<keyword evidence="3" id="KW-1185">Reference proteome</keyword>
<evidence type="ECO:0000313" key="2">
    <source>
        <dbReference type="EMBL" id="OEH91710.1"/>
    </source>
</evidence>
<keyword evidence="1" id="KW-0812">Transmembrane</keyword>
<accession>A0A1E5LC95</accession>
<reference evidence="2 3" key="1">
    <citation type="submission" date="2016-08" db="EMBL/GenBank/DDBJ databases">
        <title>Genome of Bacillus solimangrovi GH2-4.</title>
        <authorList>
            <person name="Lim S."/>
            <person name="Kim B.-C."/>
        </authorList>
    </citation>
    <scope>NUCLEOTIDE SEQUENCE [LARGE SCALE GENOMIC DNA]</scope>
    <source>
        <strain evidence="2 3">GH2-4</strain>
    </source>
</reference>
<gene>
    <name evidence="2" type="ORF">BFG57_17985</name>
</gene>
<name>A0A1E5LC95_9BACI</name>
<evidence type="ECO:0000256" key="1">
    <source>
        <dbReference type="SAM" id="Phobius"/>
    </source>
</evidence>
<feature type="transmembrane region" description="Helical" evidence="1">
    <location>
        <begin position="12"/>
        <end position="31"/>
    </location>
</feature>
<comment type="caution">
    <text evidence="2">The sequence shown here is derived from an EMBL/GenBank/DDBJ whole genome shotgun (WGS) entry which is preliminary data.</text>
</comment>
<dbReference type="AlphaFoldDB" id="A0A1E5LC95"/>
<dbReference type="OrthoDB" id="9978529at2"/>
<dbReference type="RefSeq" id="WP_069718267.1">
    <property type="nucleotide sequence ID" value="NZ_MJEH01000050.1"/>
</dbReference>
<organism evidence="2 3">
    <name type="scientific">Bacillus solimangrovi</name>
    <dbReference type="NCBI Taxonomy" id="1305675"/>
    <lineage>
        <taxon>Bacteria</taxon>
        <taxon>Bacillati</taxon>
        <taxon>Bacillota</taxon>
        <taxon>Bacilli</taxon>
        <taxon>Bacillales</taxon>
        <taxon>Bacillaceae</taxon>
        <taxon>Bacillus</taxon>
    </lineage>
</organism>
<sequence>MSKKEKKTLSLIMKILIITSLSMSIYALALLPSVDDDENGDISFYNFENGRYHPYSMEEETLKILKIDENINLNLVTDTTGNVHFYTSENGRSLMSSLIANINDLEKEIYWFSRQSEIPEGTSPDEAEYQRKLQIFIGMITDEKIDSVSINGSNKNIEYLNYNGYKFFYTREYIQEPVLIEGFSKDNKLIYKNS</sequence>
<keyword evidence="1" id="KW-0472">Membrane</keyword>
<dbReference type="Proteomes" id="UP000095209">
    <property type="component" value="Unassembled WGS sequence"/>
</dbReference>
<dbReference type="EMBL" id="MJEH01000050">
    <property type="protein sequence ID" value="OEH91710.1"/>
    <property type="molecule type" value="Genomic_DNA"/>
</dbReference>
<protein>
    <submittedName>
        <fullName evidence="2">Uncharacterized protein</fullName>
    </submittedName>
</protein>
<proteinExistence type="predicted"/>
<keyword evidence="1" id="KW-1133">Transmembrane helix</keyword>
<evidence type="ECO:0000313" key="3">
    <source>
        <dbReference type="Proteomes" id="UP000095209"/>
    </source>
</evidence>